<dbReference type="Pfam" id="PF01243">
    <property type="entry name" value="PNPOx_N"/>
    <property type="match status" value="1"/>
</dbReference>
<dbReference type="InterPro" id="IPR019920">
    <property type="entry name" value="F420-binding_dom_put"/>
</dbReference>
<dbReference type="PANTHER" id="PTHR35176">
    <property type="entry name" value="HEME OXYGENASE HI_0854-RELATED"/>
    <property type="match status" value="1"/>
</dbReference>
<evidence type="ECO:0000256" key="1">
    <source>
        <dbReference type="ARBA" id="ARBA00023002"/>
    </source>
</evidence>
<comment type="caution">
    <text evidence="3">The sequence shown here is derived from an EMBL/GenBank/DDBJ whole genome shotgun (WGS) entry which is preliminary data.</text>
</comment>
<keyword evidence="1" id="KW-0560">Oxidoreductase</keyword>
<organism evidence="3 4">
    <name type="scientific">Kitasatospora arboriphila</name>
    <dbReference type="NCBI Taxonomy" id="258052"/>
    <lineage>
        <taxon>Bacteria</taxon>
        <taxon>Bacillati</taxon>
        <taxon>Actinomycetota</taxon>
        <taxon>Actinomycetes</taxon>
        <taxon>Kitasatosporales</taxon>
        <taxon>Streptomycetaceae</taxon>
        <taxon>Kitasatospora</taxon>
    </lineage>
</organism>
<dbReference type="NCBIfam" id="TIGR03618">
    <property type="entry name" value="Rv1155_F420"/>
    <property type="match status" value="1"/>
</dbReference>
<gene>
    <name evidence="3" type="ORF">GCM10009663_62300</name>
</gene>
<reference evidence="4" key="1">
    <citation type="journal article" date="2019" name="Int. J. Syst. Evol. Microbiol.">
        <title>The Global Catalogue of Microorganisms (GCM) 10K type strain sequencing project: providing services to taxonomists for standard genome sequencing and annotation.</title>
        <authorList>
            <consortium name="The Broad Institute Genomics Platform"/>
            <consortium name="The Broad Institute Genome Sequencing Center for Infectious Disease"/>
            <person name="Wu L."/>
            <person name="Ma J."/>
        </authorList>
    </citation>
    <scope>NUCLEOTIDE SEQUENCE [LARGE SCALE GENOMIC DNA]</scope>
    <source>
        <strain evidence="4">JCM 13002</strain>
    </source>
</reference>
<dbReference type="InterPro" id="IPR011576">
    <property type="entry name" value="Pyridox_Oxase_N"/>
</dbReference>
<dbReference type="SUPFAM" id="SSF50475">
    <property type="entry name" value="FMN-binding split barrel"/>
    <property type="match status" value="1"/>
</dbReference>
<dbReference type="PANTHER" id="PTHR35176:SF6">
    <property type="entry name" value="HEME OXYGENASE HI_0854-RELATED"/>
    <property type="match status" value="1"/>
</dbReference>
<dbReference type="Gene3D" id="2.30.110.10">
    <property type="entry name" value="Electron Transport, Fmn-binding Protein, Chain A"/>
    <property type="match status" value="1"/>
</dbReference>
<evidence type="ECO:0000313" key="4">
    <source>
        <dbReference type="Proteomes" id="UP001499987"/>
    </source>
</evidence>
<dbReference type="EMBL" id="BAAALD010000087">
    <property type="protein sequence ID" value="GAA1112929.1"/>
    <property type="molecule type" value="Genomic_DNA"/>
</dbReference>
<dbReference type="InterPro" id="IPR052019">
    <property type="entry name" value="F420H2_bilvrd_red/Heme_oxyg"/>
</dbReference>
<dbReference type="InterPro" id="IPR012349">
    <property type="entry name" value="Split_barrel_FMN-bd"/>
</dbReference>
<evidence type="ECO:0000313" key="3">
    <source>
        <dbReference type="EMBL" id="GAA1112929.1"/>
    </source>
</evidence>
<dbReference type="RefSeq" id="WP_344627043.1">
    <property type="nucleotide sequence ID" value="NZ_BAAALD010000087.1"/>
</dbReference>
<evidence type="ECO:0000259" key="2">
    <source>
        <dbReference type="Pfam" id="PF01243"/>
    </source>
</evidence>
<dbReference type="Proteomes" id="UP001499987">
    <property type="component" value="Unassembled WGS sequence"/>
</dbReference>
<feature type="domain" description="Pyridoxamine 5'-phosphate oxidase N-terminal" evidence="2">
    <location>
        <begin position="6"/>
        <end position="130"/>
    </location>
</feature>
<protein>
    <submittedName>
        <fullName evidence="3">PPOX class F420-dependent oxidoreductase</fullName>
    </submittedName>
</protein>
<keyword evidence="4" id="KW-1185">Reference proteome</keyword>
<name>A0ABP4EJZ6_9ACTN</name>
<accession>A0ABP4EJZ6</accession>
<proteinExistence type="predicted"/>
<sequence length="136" mass="14463">MTTQLNESVRALIDAPIPAVLATLNPDGAPQTSVVWVGRDGDDLLVSTAAGRRKERNLRRDPRASLTVYDPADPDRYAEIRGLATVTEDTGRALAAALAEQYEGPGAGQEYLDLPAEVLRVVLRISPTKVVGSLAG</sequence>